<evidence type="ECO:0000313" key="5">
    <source>
        <dbReference type="EMBL" id="OGE55076.1"/>
    </source>
</evidence>
<evidence type="ECO:0000256" key="2">
    <source>
        <dbReference type="ARBA" id="ARBA00022857"/>
    </source>
</evidence>
<dbReference type="Proteomes" id="UP000177622">
    <property type="component" value="Unassembled WGS sequence"/>
</dbReference>
<dbReference type="GeneID" id="34574684"/>
<keyword evidence="2" id="KW-0521">NADP</keyword>
<keyword evidence="6" id="KW-1185">Reference proteome</keyword>
<dbReference type="STRING" id="1835702.A0A1F5LPQ2"/>
<dbReference type="GO" id="GO:0016491">
    <property type="term" value="F:oxidoreductase activity"/>
    <property type="evidence" value="ECO:0007669"/>
    <property type="project" value="UniProtKB-KW"/>
</dbReference>
<dbReference type="CDD" id="cd05374">
    <property type="entry name" value="17beta-HSD-like_SDR_c"/>
    <property type="match status" value="1"/>
</dbReference>
<accession>A0A1F5LPQ2</accession>
<dbReference type="SUPFAM" id="SSF51735">
    <property type="entry name" value="NAD(P)-binding Rossmann-fold domains"/>
    <property type="match status" value="1"/>
</dbReference>
<comment type="caution">
    <text evidence="5">The sequence shown here is derived from an EMBL/GenBank/DDBJ whole genome shotgun (WGS) entry which is preliminary data.</text>
</comment>
<dbReference type="InterPro" id="IPR002347">
    <property type="entry name" value="SDR_fam"/>
</dbReference>
<comment type="similarity">
    <text evidence="1 4">Belongs to the short-chain dehydrogenases/reductases (SDR) family.</text>
</comment>
<reference evidence="5 6" key="1">
    <citation type="journal article" date="2016" name="Sci. Rep.">
        <title>Penicillium arizonense, a new, genome sequenced fungal species, reveals a high chemical diversity in secreted metabolites.</title>
        <authorList>
            <person name="Grijseels S."/>
            <person name="Nielsen J.C."/>
            <person name="Randelovic M."/>
            <person name="Nielsen J."/>
            <person name="Nielsen K.F."/>
            <person name="Workman M."/>
            <person name="Frisvad J.C."/>
        </authorList>
    </citation>
    <scope>NUCLEOTIDE SEQUENCE [LARGE SCALE GENOMIC DNA]</scope>
    <source>
        <strain evidence="5 6">CBS 141311</strain>
    </source>
</reference>
<evidence type="ECO:0000313" key="6">
    <source>
        <dbReference type="Proteomes" id="UP000177622"/>
    </source>
</evidence>
<dbReference type="InterPro" id="IPR036291">
    <property type="entry name" value="NAD(P)-bd_dom_sf"/>
</dbReference>
<keyword evidence="3" id="KW-0560">Oxidoreductase</keyword>
<gene>
    <name evidence="5" type="ORF">PENARI_c005G09369</name>
</gene>
<sequence length="283" mass="29794">MAVWLITGCSSGFGKEIAKAALKHGENVIATSRNASRLSELKRLGATTISLNVNGTPAEIDATVVEAAKVHGTIDVLVNNAAYVLIGGIEETSDAEARAQFNTNVFGPLSIIRSVLPFMRAQKSGVIANIGSLGGYASNAGSGYYCATKFALAGLTEALRAEVGPLGIQATVIEPGYFRTNFLKADVDGKTVAAKTIDDYKPTIDYVKSMLSMYDGKQPGDPAKGAQVIVEALTGTGHAAGKTLPARLLLGSDTAPYVSSIQERQNKEMEEWKELIATTDHAN</sequence>
<dbReference type="Gene3D" id="3.40.50.720">
    <property type="entry name" value="NAD(P)-binding Rossmann-like Domain"/>
    <property type="match status" value="1"/>
</dbReference>
<dbReference type="EMBL" id="LXJU01000005">
    <property type="protein sequence ID" value="OGE55076.1"/>
    <property type="molecule type" value="Genomic_DNA"/>
</dbReference>
<organism evidence="5 6">
    <name type="scientific">Penicillium arizonense</name>
    <dbReference type="NCBI Taxonomy" id="1835702"/>
    <lineage>
        <taxon>Eukaryota</taxon>
        <taxon>Fungi</taxon>
        <taxon>Dikarya</taxon>
        <taxon>Ascomycota</taxon>
        <taxon>Pezizomycotina</taxon>
        <taxon>Eurotiomycetes</taxon>
        <taxon>Eurotiomycetidae</taxon>
        <taxon>Eurotiales</taxon>
        <taxon>Aspergillaceae</taxon>
        <taxon>Penicillium</taxon>
    </lineage>
</organism>
<dbReference type="PRINTS" id="PR00081">
    <property type="entry name" value="GDHRDH"/>
</dbReference>
<proteinExistence type="inferred from homology"/>
<name>A0A1F5LPQ2_PENAI</name>
<dbReference type="PRINTS" id="PR00080">
    <property type="entry name" value="SDRFAMILY"/>
</dbReference>
<dbReference type="OrthoDB" id="1274115at2759"/>
<evidence type="ECO:0000256" key="3">
    <source>
        <dbReference type="ARBA" id="ARBA00023002"/>
    </source>
</evidence>
<dbReference type="RefSeq" id="XP_022490506.1">
    <property type="nucleotide sequence ID" value="XM_022629950.1"/>
</dbReference>
<dbReference type="InterPro" id="IPR020904">
    <property type="entry name" value="Sc_DH/Rdtase_CS"/>
</dbReference>
<evidence type="ECO:0000256" key="4">
    <source>
        <dbReference type="RuleBase" id="RU000363"/>
    </source>
</evidence>
<dbReference type="InterPro" id="IPR051911">
    <property type="entry name" value="SDR_oxidoreductase"/>
</dbReference>
<evidence type="ECO:0000256" key="1">
    <source>
        <dbReference type="ARBA" id="ARBA00006484"/>
    </source>
</evidence>
<protein>
    <submittedName>
        <fullName evidence="5">Uncharacterized protein</fullName>
    </submittedName>
</protein>
<dbReference type="Pfam" id="PF00106">
    <property type="entry name" value="adh_short"/>
    <property type="match status" value="1"/>
</dbReference>
<dbReference type="PANTHER" id="PTHR43976">
    <property type="entry name" value="SHORT CHAIN DEHYDROGENASE"/>
    <property type="match status" value="1"/>
</dbReference>
<dbReference type="AlphaFoldDB" id="A0A1F5LPQ2"/>
<dbReference type="PANTHER" id="PTHR43976:SF16">
    <property type="entry name" value="SHORT-CHAIN DEHYDROGENASE_REDUCTASE FAMILY PROTEIN"/>
    <property type="match status" value="1"/>
</dbReference>
<dbReference type="PROSITE" id="PS00061">
    <property type="entry name" value="ADH_SHORT"/>
    <property type="match status" value="1"/>
</dbReference>